<feature type="transmembrane region" description="Helical" evidence="2">
    <location>
        <begin position="64"/>
        <end position="87"/>
    </location>
</feature>
<gene>
    <name evidence="3" type="ordered locus">FraEuI1c_0325</name>
</gene>
<dbReference type="RefSeq" id="WP_013421534.1">
    <property type="nucleotide sequence ID" value="NC_014666.1"/>
</dbReference>
<evidence type="ECO:0000256" key="1">
    <source>
        <dbReference type="SAM" id="MobiDB-lite"/>
    </source>
</evidence>
<feature type="region of interest" description="Disordered" evidence="1">
    <location>
        <begin position="1"/>
        <end position="62"/>
    </location>
</feature>
<accession>E3J7D8</accession>
<dbReference type="NCBIfam" id="NF041390">
    <property type="entry name" value="TadE_Rv3655c"/>
    <property type="match status" value="1"/>
</dbReference>
<protein>
    <recommendedName>
        <fullName evidence="5">TadE family protein</fullName>
    </recommendedName>
</protein>
<evidence type="ECO:0008006" key="5">
    <source>
        <dbReference type="Google" id="ProtNLM"/>
    </source>
</evidence>
<evidence type="ECO:0000313" key="4">
    <source>
        <dbReference type="Proteomes" id="UP000002484"/>
    </source>
</evidence>
<dbReference type="STRING" id="298654.FraEuI1c_0325"/>
<evidence type="ECO:0000256" key="2">
    <source>
        <dbReference type="SAM" id="Phobius"/>
    </source>
</evidence>
<reference evidence="3 4" key="1">
    <citation type="submission" date="2010-10" db="EMBL/GenBank/DDBJ databases">
        <title>Complete sequence of Frankia sp. EuI1c.</title>
        <authorList>
            <consortium name="US DOE Joint Genome Institute"/>
            <person name="Lucas S."/>
            <person name="Copeland A."/>
            <person name="Lapidus A."/>
            <person name="Cheng J.-F."/>
            <person name="Bruce D."/>
            <person name="Goodwin L."/>
            <person name="Pitluck S."/>
            <person name="Chertkov O."/>
            <person name="Detter J.C."/>
            <person name="Han C."/>
            <person name="Tapia R."/>
            <person name="Land M."/>
            <person name="Hauser L."/>
            <person name="Jeffries C."/>
            <person name="Kyrpides N."/>
            <person name="Ivanova N."/>
            <person name="Mikhailova N."/>
            <person name="Beauchemin N."/>
            <person name="Sen A."/>
            <person name="Sur S.A."/>
            <person name="Gtari M."/>
            <person name="Wall L."/>
            <person name="Tisa L."/>
            <person name="Woyke T."/>
        </authorList>
    </citation>
    <scope>NUCLEOTIDE SEQUENCE [LARGE SCALE GENOMIC DNA]</scope>
    <source>
        <strain evidence="4">DSM 45817 / CECT 9037 / EuI1c</strain>
    </source>
</reference>
<evidence type="ECO:0000313" key="3">
    <source>
        <dbReference type="EMBL" id="ADP78411.1"/>
    </source>
</evidence>
<keyword evidence="2" id="KW-0472">Membrane</keyword>
<dbReference type="eggNOG" id="ENOG5033A2X">
    <property type="taxonomic scope" value="Bacteria"/>
</dbReference>
<dbReference type="KEGG" id="fri:FraEuI1c_0325"/>
<dbReference type="InParanoid" id="E3J7D8"/>
<dbReference type="HOGENOM" id="CLU_1382352_0_0_11"/>
<dbReference type="Proteomes" id="UP000002484">
    <property type="component" value="Chromosome"/>
</dbReference>
<keyword evidence="2" id="KW-1133">Transmembrane helix</keyword>
<name>E3J7D8_PSEI1</name>
<feature type="region of interest" description="Disordered" evidence="1">
    <location>
        <begin position="169"/>
        <end position="197"/>
    </location>
</feature>
<proteinExistence type="predicted"/>
<dbReference type="AlphaFoldDB" id="E3J7D8"/>
<sequence length="197" mass="20188">MYRSRSTFATPAARGLGSSVVTPPDPRRPPAARPGEQAAHERGQSDPAAPARHRGNRRPDRGQATAELALGLPTLGAIIIVALWLLAAVGAQARVDEAARIGARAAARGEADGQVAAWVRDAAPAGATVKISRQDDRVAVTVHYRLAAAGPLVTPVALTATATAPSEQAITDAASADVATPAEVDATPLPPDGENRR</sequence>
<keyword evidence="4" id="KW-1185">Reference proteome</keyword>
<keyword evidence="2" id="KW-0812">Transmembrane</keyword>
<dbReference type="EMBL" id="CP002299">
    <property type="protein sequence ID" value="ADP78411.1"/>
    <property type="molecule type" value="Genomic_DNA"/>
</dbReference>
<organism evidence="3 4">
    <name type="scientific">Pseudofrankia inefficax (strain DSM 45817 / CECT 9037 / DDB 130130 / EuI1c)</name>
    <name type="common">Frankia inefficax</name>
    <dbReference type="NCBI Taxonomy" id="298654"/>
    <lineage>
        <taxon>Bacteria</taxon>
        <taxon>Bacillati</taxon>
        <taxon>Actinomycetota</taxon>
        <taxon>Actinomycetes</taxon>
        <taxon>Frankiales</taxon>
        <taxon>Frankiaceae</taxon>
        <taxon>Pseudofrankia</taxon>
    </lineage>
</organism>
<dbReference type="InterPro" id="IPR049790">
    <property type="entry name" value="Rv3655c/TadE"/>
</dbReference>